<dbReference type="STRING" id="1573173.A0A167EG62"/>
<evidence type="ECO:0000256" key="1">
    <source>
        <dbReference type="SAM" id="MobiDB-lite"/>
    </source>
</evidence>
<reference evidence="2 3" key="1">
    <citation type="submission" date="2015-06" db="EMBL/GenBank/DDBJ databases">
        <title>Survival trade-offs in plant roots during colonization by closely related pathogenic and mutualistic fungi.</title>
        <authorList>
            <person name="Hacquard S."/>
            <person name="Kracher B."/>
            <person name="Hiruma K."/>
            <person name="Weinman A."/>
            <person name="Muench P."/>
            <person name="Garrido Oter R."/>
            <person name="Ver Loren van Themaat E."/>
            <person name="Dallerey J.-F."/>
            <person name="Damm U."/>
            <person name="Henrissat B."/>
            <person name="Lespinet O."/>
            <person name="Thon M."/>
            <person name="Kemen E."/>
            <person name="McHardy A.C."/>
            <person name="Schulze-Lefert P."/>
            <person name="O'Connell R.J."/>
        </authorList>
    </citation>
    <scope>NUCLEOTIDE SEQUENCE [LARGE SCALE GENOMIC DNA]</scope>
    <source>
        <strain evidence="2 3">MAFF 238704</strain>
    </source>
</reference>
<organism evidence="2 3">
    <name type="scientific">Colletotrichum incanum</name>
    <name type="common">Soybean anthracnose fungus</name>
    <dbReference type="NCBI Taxonomy" id="1573173"/>
    <lineage>
        <taxon>Eukaryota</taxon>
        <taxon>Fungi</taxon>
        <taxon>Dikarya</taxon>
        <taxon>Ascomycota</taxon>
        <taxon>Pezizomycotina</taxon>
        <taxon>Sordariomycetes</taxon>
        <taxon>Hypocreomycetidae</taxon>
        <taxon>Glomerellales</taxon>
        <taxon>Glomerellaceae</taxon>
        <taxon>Colletotrichum</taxon>
        <taxon>Colletotrichum spaethianum species complex</taxon>
    </lineage>
</organism>
<comment type="caution">
    <text evidence="2">The sequence shown here is derived from an EMBL/GenBank/DDBJ whole genome shotgun (WGS) entry which is preliminary data.</text>
</comment>
<dbReference type="AlphaFoldDB" id="A0A167EG62"/>
<feature type="compositionally biased region" description="Basic residues" evidence="1">
    <location>
        <begin position="420"/>
        <end position="429"/>
    </location>
</feature>
<feature type="region of interest" description="Disordered" evidence="1">
    <location>
        <begin position="179"/>
        <end position="199"/>
    </location>
</feature>
<feature type="region of interest" description="Disordered" evidence="1">
    <location>
        <begin position="401"/>
        <end position="429"/>
    </location>
</feature>
<accession>A0A167EG62</accession>
<dbReference type="Proteomes" id="UP000076584">
    <property type="component" value="Unassembled WGS sequence"/>
</dbReference>
<evidence type="ECO:0000313" key="3">
    <source>
        <dbReference type="Proteomes" id="UP000076584"/>
    </source>
</evidence>
<name>A0A167EG62_COLIC</name>
<proteinExistence type="predicted"/>
<gene>
    <name evidence="2" type="ORF">CI238_13129</name>
</gene>
<protein>
    <submittedName>
        <fullName evidence="2">Uncharacterized protein</fullName>
    </submittedName>
</protein>
<keyword evidence="3" id="KW-1185">Reference proteome</keyword>
<evidence type="ECO:0000313" key="2">
    <source>
        <dbReference type="EMBL" id="KZL85094.1"/>
    </source>
</evidence>
<sequence>MPAPSTTSSIEYAITIAPTCSKLSATSSFKKGRTRRGECPDKGSLRNIIVENPRVRLFVKPKCWTHFHLDYLGVRFNDVTPYDTPIPSTSSQDTSPSYYREPTKSALDLSNALTKMLEERAEEHRKRWIRIAMSQLYPGRLSYSKNTGLHHYFGHRAYLNTCQAQVVWEATPSRSRCFSSRESAPKWPAETSGVPTGPKGGGAIASSFYPLDDLLARDSSQPVLAYVDTRTVDAARRDTYRVARNNTPVQKLNERCYKAFAPPNAHRDPFLAGIILALAQRPFYDEPMPPAAKSHKSITVSHLVEAEFHDVAVRILTVDVEEPYSPLFIVYRGVVTEALLRKFYHPTKNPQSAGEAAGMLIEYTKVPIWPVLGLKERLGNALGTDITGNLNKDSIETWFVDTESNNGRNKRPNDGGVQSRSHKNTKAPR</sequence>
<dbReference type="EMBL" id="LFIW01000731">
    <property type="protein sequence ID" value="KZL85094.1"/>
    <property type="molecule type" value="Genomic_DNA"/>
</dbReference>